<reference evidence="7" key="1">
    <citation type="journal article" date="2019" name="Int. J. Syst. Evol. Microbiol.">
        <title>The Global Catalogue of Microorganisms (GCM) 10K type strain sequencing project: providing services to taxonomists for standard genome sequencing and annotation.</title>
        <authorList>
            <consortium name="The Broad Institute Genomics Platform"/>
            <consortium name="The Broad Institute Genome Sequencing Center for Infectious Disease"/>
            <person name="Wu L."/>
            <person name="Ma J."/>
        </authorList>
    </citation>
    <scope>NUCLEOTIDE SEQUENCE [LARGE SCALE GENOMIC DNA]</scope>
    <source>
        <strain evidence="7">JCM 17927</strain>
    </source>
</reference>
<keyword evidence="7" id="KW-1185">Reference proteome</keyword>
<dbReference type="PANTHER" id="PTHR30055">
    <property type="entry name" value="HTH-TYPE TRANSCRIPTIONAL REGULATOR RUTR"/>
    <property type="match status" value="1"/>
</dbReference>
<dbReference type="Pfam" id="PF13972">
    <property type="entry name" value="TetR"/>
    <property type="match status" value="1"/>
</dbReference>
<dbReference type="InterPro" id="IPR001647">
    <property type="entry name" value="HTH_TetR"/>
</dbReference>
<sequence>MGTKEKIVVKALEMFNERGIEYVGLRELAAVLGMRVSNITYYFPTKDDLVYAIAQELSRSNAAVIVERDRLTMRSFLEMMHQVFQNHVTFRCLLLSVVHLMAQNKYMAAAYQQTQNVRNATMRANLEILRASGYLTIQEEGELSFLVSALSLISRFWISEAAVSFREMSTEEQIDHYLTLVTNLLRPYCSSKAKKEMQEFLSDLQSKVLSHQEGAGKQG</sequence>
<evidence type="ECO:0000256" key="2">
    <source>
        <dbReference type="ARBA" id="ARBA00023125"/>
    </source>
</evidence>
<gene>
    <name evidence="6" type="ORF">GCM10023189_21060</name>
</gene>
<dbReference type="RefSeq" id="WP_345243257.1">
    <property type="nucleotide sequence ID" value="NZ_BAABHD010000024.1"/>
</dbReference>
<evidence type="ECO:0000256" key="4">
    <source>
        <dbReference type="PROSITE-ProRule" id="PRU00335"/>
    </source>
</evidence>
<evidence type="ECO:0000313" key="7">
    <source>
        <dbReference type="Proteomes" id="UP001501175"/>
    </source>
</evidence>
<dbReference type="Gene3D" id="1.10.357.10">
    <property type="entry name" value="Tetracycline Repressor, domain 2"/>
    <property type="match status" value="1"/>
</dbReference>
<dbReference type="Proteomes" id="UP001501175">
    <property type="component" value="Unassembled WGS sequence"/>
</dbReference>
<protein>
    <recommendedName>
        <fullName evidence="5">HTH tetR-type domain-containing protein</fullName>
    </recommendedName>
</protein>
<evidence type="ECO:0000256" key="1">
    <source>
        <dbReference type="ARBA" id="ARBA00023015"/>
    </source>
</evidence>
<accession>A0ABP8MUL7</accession>
<keyword evidence="2 4" id="KW-0238">DNA-binding</keyword>
<dbReference type="InterPro" id="IPR025722">
    <property type="entry name" value="TetR"/>
</dbReference>
<comment type="caution">
    <text evidence="6">The sequence shown here is derived from an EMBL/GenBank/DDBJ whole genome shotgun (WGS) entry which is preliminary data.</text>
</comment>
<dbReference type="EMBL" id="BAABHD010000024">
    <property type="protein sequence ID" value="GAA4454499.1"/>
    <property type="molecule type" value="Genomic_DNA"/>
</dbReference>
<dbReference type="InterPro" id="IPR050109">
    <property type="entry name" value="HTH-type_TetR-like_transc_reg"/>
</dbReference>
<evidence type="ECO:0000313" key="6">
    <source>
        <dbReference type="EMBL" id="GAA4454499.1"/>
    </source>
</evidence>
<dbReference type="PROSITE" id="PS50977">
    <property type="entry name" value="HTH_TETR_2"/>
    <property type="match status" value="1"/>
</dbReference>
<evidence type="ECO:0000259" key="5">
    <source>
        <dbReference type="PROSITE" id="PS50977"/>
    </source>
</evidence>
<evidence type="ECO:0000256" key="3">
    <source>
        <dbReference type="ARBA" id="ARBA00023163"/>
    </source>
</evidence>
<keyword evidence="1" id="KW-0805">Transcription regulation</keyword>
<dbReference type="SUPFAM" id="SSF46689">
    <property type="entry name" value="Homeodomain-like"/>
    <property type="match status" value="1"/>
</dbReference>
<dbReference type="InterPro" id="IPR009057">
    <property type="entry name" value="Homeodomain-like_sf"/>
</dbReference>
<organism evidence="6 7">
    <name type="scientific">Nibrella saemangeumensis</name>
    <dbReference type="NCBI Taxonomy" id="1084526"/>
    <lineage>
        <taxon>Bacteria</taxon>
        <taxon>Pseudomonadati</taxon>
        <taxon>Bacteroidota</taxon>
        <taxon>Cytophagia</taxon>
        <taxon>Cytophagales</taxon>
        <taxon>Spirosomataceae</taxon>
        <taxon>Nibrella</taxon>
    </lineage>
</organism>
<feature type="domain" description="HTH tetR-type" evidence="5">
    <location>
        <begin position="1"/>
        <end position="61"/>
    </location>
</feature>
<feature type="DNA-binding region" description="H-T-H motif" evidence="4">
    <location>
        <begin position="24"/>
        <end position="43"/>
    </location>
</feature>
<keyword evidence="3" id="KW-0804">Transcription</keyword>
<proteinExistence type="predicted"/>
<dbReference type="Pfam" id="PF00440">
    <property type="entry name" value="TetR_N"/>
    <property type="match status" value="1"/>
</dbReference>
<name>A0ABP8MUL7_9BACT</name>
<dbReference type="PANTHER" id="PTHR30055:SF234">
    <property type="entry name" value="HTH-TYPE TRANSCRIPTIONAL REGULATOR BETI"/>
    <property type="match status" value="1"/>
</dbReference>